<comment type="caution">
    <text evidence="1">The sequence shown here is derived from an EMBL/GenBank/DDBJ whole genome shotgun (WGS) entry which is preliminary data.</text>
</comment>
<evidence type="ECO:0000313" key="2">
    <source>
        <dbReference type="Proteomes" id="UP000237822"/>
    </source>
</evidence>
<evidence type="ECO:0000313" key="1">
    <source>
        <dbReference type="EMBL" id="PRY58169.1"/>
    </source>
</evidence>
<dbReference type="RefSeq" id="WP_106297695.1">
    <property type="nucleotide sequence ID" value="NZ_PVTI01000013.1"/>
</dbReference>
<name>A0A2T0UJQ2_9MICO</name>
<dbReference type="OrthoDB" id="3579062at2"/>
<dbReference type="Proteomes" id="UP000237822">
    <property type="component" value="Unassembled WGS sequence"/>
</dbReference>
<dbReference type="EMBL" id="PVTI01000013">
    <property type="protein sequence ID" value="PRY58169.1"/>
    <property type="molecule type" value="Genomic_DNA"/>
</dbReference>
<keyword evidence="2" id="KW-1185">Reference proteome</keyword>
<organism evidence="1 2">
    <name type="scientific">Knoellia remsis</name>
    <dbReference type="NCBI Taxonomy" id="407159"/>
    <lineage>
        <taxon>Bacteria</taxon>
        <taxon>Bacillati</taxon>
        <taxon>Actinomycetota</taxon>
        <taxon>Actinomycetes</taxon>
        <taxon>Micrococcales</taxon>
        <taxon>Intrasporangiaceae</taxon>
        <taxon>Knoellia</taxon>
    </lineage>
</organism>
<gene>
    <name evidence="1" type="ORF">BCF74_11393</name>
</gene>
<sequence>MRTTVTLDPDTESLVRRLMEERGVSFKVALNDAIRAGAPDARQVPTSVTRARSMGVPTVNLDKALQLAGELEDEEIIRKMRLRK</sequence>
<reference evidence="1 2" key="1">
    <citation type="submission" date="2018-03" db="EMBL/GenBank/DDBJ databases">
        <title>Genomic Encyclopedia of Archaeal and Bacterial Type Strains, Phase II (KMG-II): from individual species to whole genera.</title>
        <authorList>
            <person name="Goeker M."/>
        </authorList>
    </citation>
    <scope>NUCLEOTIDE SEQUENCE [LARGE SCALE GENOMIC DNA]</scope>
    <source>
        <strain evidence="1 2">ATCC BAA-1496</strain>
    </source>
</reference>
<evidence type="ECO:0008006" key="3">
    <source>
        <dbReference type="Google" id="ProtNLM"/>
    </source>
</evidence>
<protein>
    <recommendedName>
        <fullName evidence="3">Antitoxin</fullName>
    </recommendedName>
</protein>
<dbReference type="AlphaFoldDB" id="A0A2T0UJQ2"/>
<proteinExistence type="predicted"/>
<accession>A0A2T0UJQ2</accession>